<dbReference type="InterPro" id="IPR041078">
    <property type="entry name" value="Plavaka"/>
</dbReference>
<proteinExistence type="predicted"/>
<reference evidence="1 2" key="1">
    <citation type="submission" date="2014-04" db="EMBL/GenBank/DDBJ databases">
        <title>Evolutionary Origins and Diversification of the Mycorrhizal Mutualists.</title>
        <authorList>
            <consortium name="DOE Joint Genome Institute"/>
            <consortium name="Mycorrhizal Genomics Consortium"/>
            <person name="Kohler A."/>
            <person name="Kuo A."/>
            <person name="Nagy L.G."/>
            <person name="Floudas D."/>
            <person name="Copeland A."/>
            <person name="Barry K.W."/>
            <person name="Cichocki N."/>
            <person name="Veneault-Fourrey C."/>
            <person name="LaButti K."/>
            <person name="Lindquist E.A."/>
            <person name="Lipzen A."/>
            <person name="Lundell T."/>
            <person name="Morin E."/>
            <person name="Murat C."/>
            <person name="Riley R."/>
            <person name="Ohm R."/>
            <person name="Sun H."/>
            <person name="Tunlid A."/>
            <person name="Henrissat B."/>
            <person name="Grigoriev I.V."/>
            <person name="Hibbett D.S."/>
            <person name="Martin F."/>
        </authorList>
    </citation>
    <scope>NUCLEOTIDE SEQUENCE [LARGE SCALE GENOMIC DNA]</scope>
    <source>
        <strain evidence="1 2">MD-312</strain>
    </source>
</reference>
<dbReference type="OrthoDB" id="3239511at2759"/>
<evidence type="ECO:0000313" key="1">
    <source>
        <dbReference type="EMBL" id="KIJ61765.1"/>
    </source>
</evidence>
<dbReference type="EMBL" id="KN839860">
    <property type="protein sequence ID" value="KIJ61765.1"/>
    <property type="molecule type" value="Genomic_DNA"/>
</dbReference>
<sequence>MAHSRRLVTLPAQYELDDIHTEYHPHSSLPSVTKCFSDFSREHFVMPPPPDLDRDPWHPFRCRLDFEVAELALEAALTKDQTSRLIKLLQRVAYKREKFSLKDYKDLRQTWDAVGHRVTPFQKELISVPYRDEPEPRTFNMWHRPLWGWACDLLKDPRVGPHFVFDAQRLSKFNGRSFVHFIDEPWTAGDFWDFQSQIPPDGKLLAFILYADKAKLSSFGREKGYPVVARCANLPTAIRNGEGFGGGRVVGWLPIVKEDKKQAGKPAWVNFKNAVWHESFKKLLETIASHSKTGCWVKCWDDVARWFFPLILILSADYEEQCVMTLIRGVMSKFPCPVCLIPREELSKSALSGPFERRTRENVIKTLKEAREQHRADEKEAILIAQGLCDVDNSLNTVERTDSHRATSWDRLHADHEGFYGDHLWVELQTLLNECGRAVVATVNENFAVMPRWRSLNHFDEVVDISFSDGSKHEDISKLIVFACHGILTEDNNKIGYLLLRCIRAYLEFDMYTALETTKGVTRNYNTKPNEKMHGPLKQSYQQRTNYKNVAQQILNVDHCQLTAQWLRCKIEDYDAYMKSQGDGGLEEEVEDLGQEFFHVRLGAAEKPETFEVIELSHTGDRAFERFRIKLNDFLNAHFAAVGKELPGGKRINLNAKYEIIENRYIKVNYESMVDWCQRTDYLRTATYSAVSSSSSGVG</sequence>
<gene>
    <name evidence="1" type="ORF">HYDPIDRAFT_176905</name>
</gene>
<accession>A0A0C9VUP6</accession>
<name>A0A0C9VUP6_9AGAM</name>
<dbReference type="AlphaFoldDB" id="A0A0C9VUP6"/>
<dbReference type="HOGENOM" id="CLU_009122_0_0_1"/>
<protein>
    <submittedName>
        <fullName evidence="1">Uncharacterized protein</fullName>
    </submittedName>
</protein>
<dbReference type="Pfam" id="PF18759">
    <property type="entry name" value="Plavaka"/>
    <property type="match status" value="1"/>
</dbReference>
<keyword evidence="2" id="KW-1185">Reference proteome</keyword>
<organism evidence="1 2">
    <name type="scientific">Hydnomerulius pinastri MD-312</name>
    <dbReference type="NCBI Taxonomy" id="994086"/>
    <lineage>
        <taxon>Eukaryota</taxon>
        <taxon>Fungi</taxon>
        <taxon>Dikarya</taxon>
        <taxon>Basidiomycota</taxon>
        <taxon>Agaricomycotina</taxon>
        <taxon>Agaricomycetes</taxon>
        <taxon>Agaricomycetidae</taxon>
        <taxon>Boletales</taxon>
        <taxon>Boletales incertae sedis</taxon>
        <taxon>Leucogyrophana</taxon>
    </lineage>
</organism>
<evidence type="ECO:0000313" key="2">
    <source>
        <dbReference type="Proteomes" id="UP000053820"/>
    </source>
</evidence>
<dbReference type="Proteomes" id="UP000053820">
    <property type="component" value="Unassembled WGS sequence"/>
</dbReference>